<evidence type="ECO:0008006" key="3">
    <source>
        <dbReference type="Google" id="ProtNLM"/>
    </source>
</evidence>
<dbReference type="GO" id="GO:0016879">
    <property type="term" value="F:ligase activity, forming carbon-nitrogen bonds"/>
    <property type="evidence" value="ECO:0007669"/>
    <property type="project" value="TreeGrafter"/>
</dbReference>
<dbReference type="Gene3D" id="3.30.470.20">
    <property type="entry name" value="ATP-grasp fold, B domain"/>
    <property type="match status" value="1"/>
</dbReference>
<dbReference type="PANTHER" id="PTHR21621:SF0">
    <property type="entry name" value="BETA-CITRYLGLUTAMATE SYNTHASE B-RELATED"/>
    <property type="match status" value="1"/>
</dbReference>
<accession>A0A415QP65</accession>
<dbReference type="Proteomes" id="UP000286038">
    <property type="component" value="Unassembled WGS sequence"/>
</dbReference>
<dbReference type="PANTHER" id="PTHR21621">
    <property type="entry name" value="RIBOSOMAL PROTEIN S6 MODIFICATION PROTEIN"/>
    <property type="match status" value="1"/>
</dbReference>
<protein>
    <recommendedName>
        <fullName evidence="3">ATP-grasp domain-containing protein</fullName>
    </recommendedName>
</protein>
<evidence type="ECO:0000313" key="2">
    <source>
        <dbReference type="Proteomes" id="UP000286038"/>
    </source>
</evidence>
<proteinExistence type="predicted"/>
<dbReference type="SUPFAM" id="SSF56059">
    <property type="entry name" value="Glutathione synthetase ATP-binding domain-like"/>
    <property type="match status" value="1"/>
</dbReference>
<evidence type="ECO:0000313" key="1">
    <source>
        <dbReference type="EMBL" id="RHM46199.1"/>
    </source>
</evidence>
<organism evidence="1 2">
    <name type="scientific">Butyricimonas virosa</name>
    <dbReference type="NCBI Taxonomy" id="544645"/>
    <lineage>
        <taxon>Bacteria</taxon>
        <taxon>Pseudomonadati</taxon>
        <taxon>Bacteroidota</taxon>
        <taxon>Bacteroidia</taxon>
        <taxon>Bacteroidales</taxon>
        <taxon>Odoribacteraceae</taxon>
        <taxon>Butyricimonas</taxon>
    </lineage>
</organism>
<dbReference type="AlphaFoldDB" id="A0A415QP65"/>
<sequence>MKIGIHKREGSYSDFWIEYCEKKGICYQILNAYDNNIVDQLSDCDAFMWHYHHGSNKDKLFAKQLLFSLESIGLIVFPNFKTGWHFDDKVGQKYLFEAYGIKCAKTYVFYDKKEALAWVNSTVFPKVFKLRSGAGASHVYLIKSWREAIKFINKAFGCGFKAFSGWNYFKNAVKLYCSKTLSLPGVIKAFGRVFIVPHSIKNLPRESQYVYFQEFIPNDGYDFRLEIVGDKAIAMVRFVRKNDFRASGGHMDYFNHELITKEVINFGFEIADKLGTQSCALDIVRHKETKELFLIEISYCYGVDQDEFNHGYWDRDGILHLEKFNGLEWMVDEVIESVNKKQDNLKSQSI</sequence>
<comment type="caution">
    <text evidence="1">The sequence shown here is derived from an EMBL/GenBank/DDBJ whole genome shotgun (WGS) entry which is preliminary data.</text>
</comment>
<dbReference type="GO" id="GO:0005737">
    <property type="term" value="C:cytoplasm"/>
    <property type="evidence" value="ECO:0007669"/>
    <property type="project" value="TreeGrafter"/>
</dbReference>
<name>A0A415QP65_9BACT</name>
<dbReference type="RefSeq" id="WP_118310379.1">
    <property type="nucleotide sequence ID" value="NZ_CABJDM010000003.1"/>
</dbReference>
<dbReference type="EMBL" id="QRPV01000003">
    <property type="protein sequence ID" value="RHM46199.1"/>
    <property type="molecule type" value="Genomic_DNA"/>
</dbReference>
<reference evidence="1 2" key="1">
    <citation type="submission" date="2018-08" db="EMBL/GenBank/DDBJ databases">
        <title>A genome reference for cultivated species of the human gut microbiota.</title>
        <authorList>
            <person name="Zou Y."/>
            <person name="Xue W."/>
            <person name="Luo G."/>
        </authorList>
    </citation>
    <scope>NUCLEOTIDE SEQUENCE [LARGE SCALE GENOMIC DNA]</scope>
    <source>
        <strain evidence="1 2">AF34-33</strain>
    </source>
</reference>
<gene>
    <name evidence="1" type="ORF">DWZ68_04380</name>
</gene>